<evidence type="ECO:0000313" key="2">
    <source>
        <dbReference type="EMBL" id="PTQ32291.1"/>
    </source>
</evidence>
<reference evidence="3" key="1">
    <citation type="journal article" date="2017" name="Cell">
        <title>Insights into land plant evolution garnered from the Marchantia polymorpha genome.</title>
        <authorList>
            <person name="Bowman J.L."/>
            <person name="Kohchi T."/>
            <person name="Yamato K.T."/>
            <person name="Jenkins J."/>
            <person name="Shu S."/>
            <person name="Ishizaki K."/>
            <person name="Yamaoka S."/>
            <person name="Nishihama R."/>
            <person name="Nakamura Y."/>
            <person name="Berger F."/>
            <person name="Adam C."/>
            <person name="Aki S.S."/>
            <person name="Althoff F."/>
            <person name="Araki T."/>
            <person name="Arteaga-Vazquez M.A."/>
            <person name="Balasubrmanian S."/>
            <person name="Barry K."/>
            <person name="Bauer D."/>
            <person name="Boehm C.R."/>
            <person name="Briginshaw L."/>
            <person name="Caballero-Perez J."/>
            <person name="Catarino B."/>
            <person name="Chen F."/>
            <person name="Chiyoda S."/>
            <person name="Chovatia M."/>
            <person name="Davies K.M."/>
            <person name="Delmans M."/>
            <person name="Demura T."/>
            <person name="Dierschke T."/>
            <person name="Dolan L."/>
            <person name="Dorantes-Acosta A.E."/>
            <person name="Eklund D.M."/>
            <person name="Florent S.N."/>
            <person name="Flores-Sandoval E."/>
            <person name="Fujiyama A."/>
            <person name="Fukuzawa H."/>
            <person name="Galik B."/>
            <person name="Grimanelli D."/>
            <person name="Grimwood J."/>
            <person name="Grossniklaus U."/>
            <person name="Hamada T."/>
            <person name="Haseloff J."/>
            <person name="Hetherington A.J."/>
            <person name="Higo A."/>
            <person name="Hirakawa Y."/>
            <person name="Hundley H.N."/>
            <person name="Ikeda Y."/>
            <person name="Inoue K."/>
            <person name="Inoue S.I."/>
            <person name="Ishida S."/>
            <person name="Jia Q."/>
            <person name="Kakita M."/>
            <person name="Kanazawa T."/>
            <person name="Kawai Y."/>
            <person name="Kawashima T."/>
            <person name="Kennedy M."/>
            <person name="Kinose K."/>
            <person name="Kinoshita T."/>
            <person name="Kohara Y."/>
            <person name="Koide E."/>
            <person name="Komatsu K."/>
            <person name="Kopischke S."/>
            <person name="Kubo M."/>
            <person name="Kyozuka J."/>
            <person name="Lagercrantz U."/>
            <person name="Lin S.S."/>
            <person name="Lindquist E."/>
            <person name="Lipzen A.M."/>
            <person name="Lu C.W."/>
            <person name="De Luna E."/>
            <person name="Martienssen R.A."/>
            <person name="Minamino N."/>
            <person name="Mizutani M."/>
            <person name="Mizutani M."/>
            <person name="Mochizuki N."/>
            <person name="Monte I."/>
            <person name="Mosher R."/>
            <person name="Nagasaki H."/>
            <person name="Nakagami H."/>
            <person name="Naramoto S."/>
            <person name="Nishitani K."/>
            <person name="Ohtani M."/>
            <person name="Okamoto T."/>
            <person name="Okumura M."/>
            <person name="Phillips J."/>
            <person name="Pollak B."/>
            <person name="Reinders A."/>
            <person name="Rovekamp M."/>
            <person name="Sano R."/>
            <person name="Sawa S."/>
            <person name="Schmid M.W."/>
            <person name="Shirakawa M."/>
            <person name="Solano R."/>
            <person name="Spunde A."/>
            <person name="Suetsugu N."/>
            <person name="Sugano S."/>
            <person name="Sugiyama A."/>
            <person name="Sun R."/>
            <person name="Suzuki Y."/>
            <person name="Takenaka M."/>
            <person name="Takezawa D."/>
            <person name="Tomogane H."/>
            <person name="Tsuzuki M."/>
            <person name="Ueda T."/>
            <person name="Umeda M."/>
            <person name="Ward J.M."/>
            <person name="Watanabe Y."/>
            <person name="Yazaki K."/>
            <person name="Yokoyama R."/>
            <person name="Yoshitake Y."/>
            <person name="Yotsui I."/>
            <person name="Zachgo S."/>
            <person name="Schmutz J."/>
        </authorList>
    </citation>
    <scope>NUCLEOTIDE SEQUENCE [LARGE SCALE GENOMIC DNA]</scope>
    <source>
        <strain evidence="3">Tak-1</strain>
    </source>
</reference>
<organism evidence="2 3">
    <name type="scientific">Marchantia polymorpha</name>
    <name type="common">Common liverwort</name>
    <name type="synonym">Marchantia aquatica</name>
    <dbReference type="NCBI Taxonomy" id="3197"/>
    <lineage>
        <taxon>Eukaryota</taxon>
        <taxon>Viridiplantae</taxon>
        <taxon>Streptophyta</taxon>
        <taxon>Embryophyta</taxon>
        <taxon>Marchantiophyta</taxon>
        <taxon>Marchantiopsida</taxon>
        <taxon>Marchantiidae</taxon>
        <taxon>Marchantiales</taxon>
        <taxon>Marchantiaceae</taxon>
        <taxon>Marchantia</taxon>
    </lineage>
</organism>
<evidence type="ECO:0000313" key="3">
    <source>
        <dbReference type="Proteomes" id="UP000244005"/>
    </source>
</evidence>
<sequence length="119" mass="12855">MAKEDERERALDTEFRLKFVGISELVPGPGKGGEGMGRGGRQEPTGIPSGALSGPHVTVDCDDHLMMSSAGRNYLQSSRAHLIPSRSLDSGMKSRSRLRTPRVPPPPLEIVSSQIRASF</sequence>
<dbReference type="Proteomes" id="UP000244005">
    <property type="component" value="Unassembled WGS sequence"/>
</dbReference>
<accession>A0A2R6WEK5</accession>
<feature type="region of interest" description="Disordered" evidence="1">
    <location>
        <begin position="82"/>
        <end position="119"/>
    </location>
</feature>
<gene>
    <name evidence="2" type="ORF">MARPO_0100s0006</name>
</gene>
<protein>
    <submittedName>
        <fullName evidence="2">Uncharacterized protein</fullName>
    </submittedName>
</protein>
<proteinExistence type="predicted"/>
<dbReference type="EMBL" id="KZ772772">
    <property type="protein sequence ID" value="PTQ32291.1"/>
    <property type="molecule type" value="Genomic_DNA"/>
</dbReference>
<keyword evidence="3" id="KW-1185">Reference proteome</keyword>
<feature type="region of interest" description="Disordered" evidence="1">
    <location>
        <begin position="24"/>
        <end position="56"/>
    </location>
</feature>
<name>A0A2R6WEK5_MARPO</name>
<feature type="compositionally biased region" description="Gly residues" evidence="1">
    <location>
        <begin position="29"/>
        <end position="39"/>
    </location>
</feature>
<dbReference type="AlphaFoldDB" id="A0A2R6WEK5"/>
<evidence type="ECO:0000256" key="1">
    <source>
        <dbReference type="SAM" id="MobiDB-lite"/>
    </source>
</evidence>